<dbReference type="EMBL" id="SBLB01000003">
    <property type="protein sequence ID" value="RYC69564.1"/>
    <property type="molecule type" value="Genomic_DNA"/>
</dbReference>
<dbReference type="SUPFAM" id="SSF82866">
    <property type="entry name" value="Multidrug efflux transporter AcrB transmembrane domain"/>
    <property type="match status" value="2"/>
</dbReference>
<feature type="transmembrane region" description="Helical" evidence="9">
    <location>
        <begin position="876"/>
        <end position="894"/>
    </location>
</feature>
<comment type="caution">
    <text evidence="11">The sequence shown here is derived from an EMBL/GenBank/DDBJ whole genome shotgun (WGS) entry which is preliminary data.</text>
</comment>
<feature type="transmembrane region" description="Helical" evidence="9">
    <location>
        <begin position="368"/>
        <end position="390"/>
    </location>
</feature>
<evidence type="ECO:0000256" key="1">
    <source>
        <dbReference type="ARBA" id="ARBA00004429"/>
    </source>
</evidence>
<feature type="domain" description="SSD" evidence="10">
    <location>
        <begin position="368"/>
        <end position="496"/>
    </location>
</feature>
<feature type="transmembrane region" description="Helical" evidence="9">
    <location>
        <begin position="12"/>
        <end position="33"/>
    </location>
</feature>
<dbReference type="PANTHER" id="PTHR32063:SF11">
    <property type="entry name" value="CATION OR DRUG EFFLUX SYSTEM PROTEIN"/>
    <property type="match status" value="1"/>
</dbReference>
<reference evidence="11 12" key="1">
    <citation type="submission" date="2019-01" db="EMBL/GenBank/DDBJ databases">
        <title>Spirosoma flava sp. nov., a propanil-degrading bacterium isolated from herbicide-contaminated soil.</title>
        <authorList>
            <person name="Zhang L."/>
            <person name="Jiang J.-D."/>
        </authorList>
    </citation>
    <scope>NUCLEOTIDE SEQUENCE [LARGE SCALE GENOMIC DNA]</scope>
    <source>
        <strain evidence="11 12">TY50</strain>
    </source>
</reference>
<dbReference type="InterPro" id="IPR000731">
    <property type="entry name" value="SSD"/>
</dbReference>
<evidence type="ECO:0000256" key="7">
    <source>
        <dbReference type="ARBA" id="ARBA00022989"/>
    </source>
</evidence>
<feature type="transmembrane region" description="Helical" evidence="9">
    <location>
        <begin position="439"/>
        <end position="459"/>
    </location>
</feature>
<dbReference type="GO" id="GO:0042910">
    <property type="term" value="F:xenobiotic transmembrane transporter activity"/>
    <property type="evidence" value="ECO:0007669"/>
    <property type="project" value="TreeGrafter"/>
</dbReference>
<dbReference type="Gene3D" id="3.30.70.1430">
    <property type="entry name" value="Multidrug efflux transporter AcrB pore domain"/>
    <property type="match status" value="2"/>
</dbReference>
<dbReference type="Gene3D" id="3.30.70.1320">
    <property type="entry name" value="Multidrug efflux transporter AcrB pore domain like"/>
    <property type="match status" value="1"/>
</dbReference>
<dbReference type="PROSITE" id="PS50156">
    <property type="entry name" value="SSD"/>
    <property type="match status" value="1"/>
</dbReference>
<accession>A0A4Q2UJY3</accession>
<feature type="transmembrane region" description="Helical" evidence="9">
    <location>
        <begin position="901"/>
        <end position="923"/>
    </location>
</feature>
<dbReference type="GO" id="GO:0005886">
    <property type="term" value="C:plasma membrane"/>
    <property type="evidence" value="ECO:0007669"/>
    <property type="project" value="UniProtKB-SubCell"/>
</dbReference>
<dbReference type="Proteomes" id="UP000290407">
    <property type="component" value="Unassembled WGS sequence"/>
</dbReference>
<feature type="transmembrane region" description="Helical" evidence="9">
    <location>
        <begin position="538"/>
        <end position="557"/>
    </location>
</feature>
<keyword evidence="3" id="KW-0813">Transport</keyword>
<keyword evidence="8 9" id="KW-0472">Membrane</keyword>
<dbReference type="Gene3D" id="3.30.2090.10">
    <property type="entry name" value="Multidrug efflux transporter AcrB TolC docking domain, DN and DC subdomains"/>
    <property type="match status" value="2"/>
</dbReference>
<keyword evidence="5" id="KW-0997">Cell inner membrane</keyword>
<feature type="transmembrane region" description="Helical" evidence="9">
    <location>
        <begin position="929"/>
        <end position="949"/>
    </location>
</feature>
<evidence type="ECO:0000256" key="2">
    <source>
        <dbReference type="ARBA" id="ARBA00010942"/>
    </source>
</evidence>
<dbReference type="Gene3D" id="1.20.1640.10">
    <property type="entry name" value="Multidrug efflux transporter AcrB transmembrane domain"/>
    <property type="match status" value="2"/>
</dbReference>
<dbReference type="InterPro" id="IPR027463">
    <property type="entry name" value="AcrB_DN_DC_subdom"/>
</dbReference>
<dbReference type="GO" id="GO:0009636">
    <property type="term" value="P:response to toxic substance"/>
    <property type="evidence" value="ECO:0007669"/>
    <property type="project" value="UniProtKB-ARBA"/>
</dbReference>
<proteinExistence type="inferred from homology"/>
<feature type="transmembrane region" description="Helical" evidence="9">
    <location>
        <begin position="342"/>
        <end position="361"/>
    </location>
</feature>
<feature type="transmembrane region" description="Helical" evidence="9">
    <location>
        <begin position="396"/>
        <end position="418"/>
    </location>
</feature>
<dbReference type="FunFam" id="1.20.1640.10:FF:000001">
    <property type="entry name" value="Efflux pump membrane transporter"/>
    <property type="match status" value="1"/>
</dbReference>
<name>A0A4Q2UJY3_9BACT</name>
<dbReference type="NCBIfam" id="TIGR00915">
    <property type="entry name" value="2A0602"/>
    <property type="match status" value="1"/>
</dbReference>
<dbReference type="Pfam" id="PF00873">
    <property type="entry name" value="ACR_tran"/>
    <property type="match status" value="1"/>
</dbReference>
<evidence type="ECO:0000313" key="12">
    <source>
        <dbReference type="Proteomes" id="UP000290407"/>
    </source>
</evidence>
<protein>
    <submittedName>
        <fullName evidence="11">Multidrug efflux RND transporter permease subunit</fullName>
    </submittedName>
</protein>
<dbReference type="InterPro" id="IPR004764">
    <property type="entry name" value="MdtF-like"/>
</dbReference>
<evidence type="ECO:0000256" key="4">
    <source>
        <dbReference type="ARBA" id="ARBA00022475"/>
    </source>
</evidence>
<dbReference type="GO" id="GO:0015562">
    <property type="term" value="F:efflux transmembrane transporter activity"/>
    <property type="evidence" value="ECO:0007669"/>
    <property type="project" value="InterPro"/>
</dbReference>
<evidence type="ECO:0000256" key="5">
    <source>
        <dbReference type="ARBA" id="ARBA00022519"/>
    </source>
</evidence>
<dbReference type="Gene3D" id="3.30.70.1440">
    <property type="entry name" value="Multidrug efflux transporter AcrB pore domain"/>
    <property type="match status" value="1"/>
</dbReference>
<evidence type="ECO:0000259" key="10">
    <source>
        <dbReference type="PROSITE" id="PS50156"/>
    </source>
</evidence>
<dbReference type="PRINTS" id="PR00702">
    <property type="entry name" value="ACRIFLAVINRP"/>
</dbReference>
<feature type="transmembrane region" description="Helical" evidence="9">
    <location>
        <begin position="1009"/>
        <end position="1031"/>
    </location>
</feature>
<feature type="transmembrane region" description="Helical" evidence="9">
    <location>
        <begin position="977"/>
        <end position="997"/>
    </location>
</feature>
<dbReference type="InterPro" id="IPR001036">
    <property type="entry name" value="Acrflvin-R"/>
</dbReference>
<dbReference type="FunFam" id="3.30.70.1430:FF:000001">
    <property type="entry name" value="Efflux pump membrane transporter"/>
    <property type="match status" value="1"/>
</dbReference>
<evidence type="ECO:0000256" key="3">
    <source>
        <dbReference type="ARBA" id="ARBA00022448"/>
    </source>
</evidence>
<dbReference type="NCBIfam" id="NF000282">
    <property type="entry name" value="RND_permease_1"/>
    <property type="match status" value="1"/>
</dbReference>
<comment type="subcellular location">
    <subcellularLocation>
        <location evidence="1">Cell inner membrane</location>
        <topology evidence="1">Multi-pass membrane protein</topology>
    </subcellularLocation>
</comment>
<evidence type="ECO:0000256" key="8">
    <source>
        <dbReference type="ARBA" id="ARBA00023136"/>
    </source>
</evidence>
<keyword evidence="12" id="KW-1185">Reference proteome</keyword>
<evidence type="ECO:0000313" key="11">
    <source>
        <dbReference type="EMBL" id="RYC69564.1"/>
    </source>
</evidence>
<feature type="transmembrane region" description="Helical" evidence="9">
    <location>
        <begin position="471"/>
        <end position="498"/>
    </location>
</feature>
<dbReference type="RefSeq" id="WP_129601744.1">
    <property type="nucleotide sequence ID" value="NZ_SBLB01000003.1"/>
</dbReference>
<dbReference type="AlphaFoldDB" id="A0A4Q2UJY3"/>
<keyword evidence="6 9" id="KW-0812">Transmembrane</keyword>
<gene>
    <name evidence="11" type="ORF">EQG79_13250</name>
</gene>
<organism evidence="11 12">
    <name type="scientific">Spirosoma sordidisoli</name>
    <dbReference type="NCBI Taxonomy" id="2502893"/>
    <lineage>
        <taxon>Bacteria</taxon>
        <taxon>Pseudomonadati</taxon>
        <taxon>Bacteroidota</taxon>
        <taxon>Cytophagia</taxon>
        <taxon>Cytophagales</taxon>
        <taxon>Cytophagaceae</taxon>
        <taxon>Spirosoma</taxon>
    </lineage>
</organism>
<comment type="similarity">
    <text evidence="2">Belongs to the resistance-nodulation-cell division (RND) (TC 2.A.6) family.</text>
</comment>
<dbReference type="SUPFAM" id="SSF82714">
    <property type="entry name" value="Multidrug efflux transporter AcrB TolC docking domain, DN and DC subdomains"/>
    <property type="match status" value="2"/>
</dbReference>
<dbReference type="SUPFAM" id="SSF82693">
    <property type="entry name" value="Multidrug efflux transporter AcrB pore domain, PN1, PN2, PC1 and PC2 subdomains"/>
    <property type="match status" value="4"/>
</dbReference>
<evidence type="ECO:0000256" key="9">
    <source>
        <dbReference type="SAM" id="Phobius"/>
    </source>
</evidence>
<dbReference type="PANTHER" id="PTHR32063">
    <property type="match status" value="1"/>
</dbReference>
<evidence type="ECO:0000256" key="6">
    <source>
        <dbReference type="ARBA" id="ARBA00022692"/>
    </source>
</evidence>
<sequence>MFAEIFINRPVTAIVISIVIVALGVLALLSLPVSQYPDITPPVVQVTATYTGADAQTVEQTVATPIETQVNGTPGMAYVQTNATNDGRMSMNVTFDVGTDVNIAALDVQNRVGIAQPQLPEEVTRLGVTVRKRNPSLFMLVAIYSPKGTHNVSFLDNYANIYIRDALLRVKGVGDIFSRADDFSMRIWMKPDRLAQLGLTADDVVAALQEQNLQVAGGSVGGPPQPTSQAFEYTVFTNSRLSKEEEFNNIVVRSDPARGSLVYLKDVARVQLGKFSYASNSFVDGNRAAYLLVYQLPGSNALATAEGVYAAMENLKKTFPKDIDYVVPFESVSVIQVSISEVVKTLLEALVLVILVVFLFLQSWRATLITLLAIPVSIVGTFALFVPLGFTVNTLTLFAFVLAIGIVVDDAIVVVEAVQANIDKGMSPKEATVEAMREISAPVIAIALILAAVFVPVGFIPGIVGRLYQQFAITIAVSVLISAFVALSLTPALCTMLLRPMHIDENAKGLNRFFYKFNQWFERVTNAYSNSVKRLIKATPLVLVGLAVVYVGTGLLFKAKPTGFIPTEDEGRLIVTYEIPEAASTSRSLVVLKNIMGILKQQPYVAHFSALGGLNAITFASKSNSGTVFIQLKPWEERTGPGMQADSLVPKLQRAFAGLTDARVQVIQPPAIPGLGQSSGFTFEIQQRETNDDVKAFDGVVQNFLAEANKRPEIGRAFSYFTAKAPAYRVEVDRDKCKKLGLSVSNVYRTMQTFLGSQYVNDFIIYGRKFRVVAQADTMYRTDVKNLNQFYVRNAGGQLIPISNVIKTTVIENAPLISHFNLFRAVELNGGAKPGFSSSQANDALREVAAKVLPAGYSYDFSGLSREEINAGNSSVYIFLLSIGFVFLFLAALYESWSVPFSVLLSVPIGALGAILALVMFPYLTNNVYAQIGLITLIGLAAKNAILIVEFAKERVDRGEDLLESTIEAVRLRLRPILMTSLAFILGVVPLAIATGAGGVARATIGRTVLGGMLAATSLAIFVVPVLYVGITRLAYGKKGLEALKNKAREENKPAEHQPQVIDK</sequence>
<keyword evidence="7 9" id="KW-1133">Transmembrane helix</keyword>
<keyword evidence="4" id="KW-1003">Cell membrane</keyword>